<dbReference type="GO" id="GO:0016747">
    <property type="term" value="F:acyltransferase activity, transferring groups other than amino-acyl groups"/>
    <property type="evidence" value="ECO:0007669"/>
    <property type="project" value="InterPro"/>
</dbReference>
<gene>
    <name evidence="3" type="ORF">CUTER_07485</name>
</gene>
<dbReference type="PANTHER" id="PTHR37312:SF1">
    <property type="entry name" value="MEMBRANE-BOUND ACYLTRANSFERASE YKRP-RELATED"/>
    <property type="match status" value="1"/>
</dbReference>
<reference evidence="3 4" key="1">
    <citation type="journal article" date="2015" name="Genome Announc.">
        <title>Virulence Factor Genes Detected in the Complete Genome Sequence of Corynebacterium uterequi DSM 45634, Isolated from the Uterus of a Maiden Mare.</title>
        <authorList>
            <person name="Ruckert C."/>
            <person name="Kriete M."/>
            <person name="Jaenicke S."/>
            <person name="Winkler A."/>
            <person name="Tauch A."/>
        </authorList>
    </citation>
    <scope>NUCLEOTIDE SEQUENCE [LARGE SCALE GENOMIC DNA]</scope>
    <source>
        <strain evidence="3 4">DSM 45634</strain>
    </source>
</reference>
<accession>A0A0G3HDP0</accession>
<evidence type="ECO:0000256" key="1">
    <source>
        <dbReference type="SAM" id="Phobius"/>
    </source>
</evidence>
<dbReference type="RefSeq" id="WP_052844069.1">
    <property type="nucleotide sequence ID" value="NZ_CP011546.1"/>
</dbReference>
<evidence type="ECO:0000313" key="4">
    <source>
        <dbReference type="Proteomes" id="UP000035548"/>
    </source>
</evidence>
<feature type="transmembrane region" description="Helical" evidence="1">
    <location>
        <begin position="172"/>
        <end position="193"/>
    </location>
</feature>
<dbReference type="Pfam" id="PF01757">
    <property type="entry name" value="Acyl_transf_3"/>
    <property type="match status" value="1"/>
</dbReference>
<dbReference type="AlphaFoldDB" id="A0A0G3HDP0"/>
<dbReference type="PANTHER" id="PTHR37312">
    <property type="entry name" value="MEMBRANE-BOUND ACYLTRANSFERASE YKRP-RELATED"/>
    <property type="match status" value="1"/>
</dbReference>
<feature type="transmembrane region" description="Helical" evidence="1">
    <location>
        <begin position="200"/>
        <end position="219"/>
    </location>
</feature>
<dbReference type="InterPro" id="IPR052734">
    <property type="entry name" value="Nod_factor_acetyltransferase"/>
</dbReference>
<keyword evidence="4" id="KW-1185">Reference proteome</keyword>
<dbReference type="EMBL" id="CP011546">
    <property type="protein sequence ID" value="AKK11486.1"/>
    <property type="molecule type" value="Genomic_DNA"/>
</dbReference>
<keyword evidence="1" id="KW-1133">Transmembrane helix</keyword>
<evidence type="ECO:0000313" key="3">
    <source>
        <dbReference type="EMBL" id="AKK11486.1"/>
    </source>
</evidence>
<dbReference type="STRING" id="1072256.CUTER_07485"/>
<feature type="transmembrane region" description="Helical" evidence="1">
    <location>
        <begin position="115"/>
        <end position="140"/>
    </location>
</feature>
<protein>
    <submittedName>
        <fullName evidence="3">Putative membrane protein</fullName>
    </submittedName>
</protein>
<dbReference type="Proteomes" id="UP000035548">
    <property type="component" value="Chromosome"/>
</dbReference>
<feature type="transmembrane region" description="Helical" evidence="1">
    <location>
        <begin position="325"/>
        <end position="343"/>
    </location>
</feature>
<dbReference type="InterPro" id="IPR002656">
    <property type="entry name" value="Acyl_transf_3_dom"/>
</dbReference>
<feature type="domain" description="Acyltransferase 3" evidence="2">
    <location>
        <begin position="9"/>
        <end position="306"/>
    </location>
</feature>
<name>A0A0G3HDP0_9CORY</name>
<dbReference type="KEGG" id="cut:CUTER_07485"/>
<dbReference type="OrthoDB" id="4394033at2"/>
<keyword evidence="1" id="KW-0812">Transmembrane</keyword>
<feature type="transmembrane region" description="Helical" evidence="1">
    <location>
        <begin position="288"/>
        <end position="305"/>
    </location>
</feature>
<evidence type="ECO:0000259" key="2">
    <source>
        <dbReference type="Pfam" id="PF01757"/>
    </source>
</evidence>
<feature type="transmembrane region" description="Helical" evidence="1">
    <location>
        <begin position="147"/>
        <end position="166"/>
    </location>
</feature>
<sequence>MGATSRRLPWPDVAKGLSILGVIVLHVTLEVPGGMDTPLAVANAALDPIRMPLFFLISGFFAPKIFHFTFRELFLKRLWFLLVPYLIWVPIEQYLKGVERGLILGEPMPVFVTYVRNMAIGVNMAWFLYALVTFNIALWLTRRLPPLVAMAMSFTPILALSLHQEYHMVGKAILYLPLFFMGAHLKPVIATYTQRCLEPLFLTATVALYGLGLVAVMVWRHLIASGPIVIPWYGPGMETMGVPEIELLVRLSAHLLMIGAGLTGAVLLSKVPVVSPLLQAIGRHTLPLYLGHPIALTLLYHIPVFRFEILISPEAEAWTQATETWVAIGLGICLLGGAVFYAISRIPVLGWCLAPPSLIRREKNSGPHAAARTTIPAASNT</sequence>
<feature type="transmembrane region" description="Helical" evidence="1">
    <location>
        <begin position="12"/>
        <end position="29"/>
    </location>
</feature>
<keyword evidence="1" id="KW-0472">Membrane</keyword>
<feature type="transmembrane region" description="Helical" evidence="1">
    <location>
        <begin position="247"/>
        <end position="268"/>
    </location>
</feature>
<feature type="transmembrane region" description="Helical" evidence="1">
    <location>
        <begin position="49"/>
        <end position="66"/>
    </location>
</feature>
<feature type="transmembrane region" description="Helical" evidence="1">
    <location>
        <begin position="78"/>
        <end position="95"/>
    </location>
</feature>
<organism evidence="3 4">
    <name type="scientific">Corynebacterium uterequi</name>
    <dbReference type="NCBI Taxonomy" id="1072256"/>
    <lineage>
        <taxon>Bacteria</taxon>
        <taxon>Bacillati</taxon>
        <taxon>Actinomycetota</taxon>
        <taxon>Actinomycetes</taxon>
        <taxon>Mycobacteriales</taxon>
        <taxon>Corynebacteriaceae</taxon>
        <taxon>Corynebacterium</taxon>
    </lineage>
</organism>
<reference evidence="4" key="2">
    <citation type="submission" date="2015-05" db="EMBL/GenBank/DDBJ databases">
        <title>Complete genome sequence of Corynebacterium uterequi DSM 45634, isolated from the uterus of a maiden mare.</title>
        <authorList>
            <person name="Ruckert C."/>
            <person name="Albersmeier A."/>
            <person name="Winkler A."/>
            <person name="Tauch A."/>
        </authorList>
    </citation>
    <scope>NUCLEOTIDE SEQUENCE [LARGE SCALE GENOMIC DNA]</scope>
    <source>
        <strain evidence="4">DSM 45634</strain>
    </source>
</reference>
<proteinExistence type="predicted"/>